<dbReference type="SUPFAM" id="SSF49899">
    <property type="entry name" value="Concanavalin A-like lectins/glucanases"/>
    <property type="match status" value="1"/>
</dbReference>
<dbReference type="EMBL" id="FMUB01000013">
    <property type="protein sequence ID" value="SCX31335.1"/>
    <property type="molecule type" value="Genomic_DNA"/>
</dbReference>
<evidence type="ECO:0000313" key="2">
    <source>
        <dbReference type="EMBL" id="SCX31335.1"/>
    </source>
</evidence>
<evidence type="ECO:0000313" key="3">
    <source>
        <dbReference type="Proteomes" id="UP000199707"/>
    </source>
</evidence>
<dbReference type="InterPro" id="IPR013320">
    <property type="entry name" value="ConA-like_dom_sf"/>
</dbReference>
<dbReference type="SUPFAM" id="SSF52317">
    <property type="entry name" value="Class I glutamine amidotransferase-like"/>
    <property type="match status" value="1"/>
</dbReference>
<gene>
    <name evidence="2" type="ORF">SAMN02799620_05302</name>
</gene>
<dbReference type="Gene3D" id="2.60.120.200">
    <property type="match status" value="1"/>
</dbReference>
<protein>
    <submittedName>
        <fullName evidence="2">N,N-dimethylformamidase</fullName>
    </submittedName>
</protein>
<dbReference type="Proteomes" id="UP000199707">
    <property type="component" value="Unassembled WGS sequence"/>
</dbReference>
<dbReference type="Pfam" id="PF20254">
    <property type="entry name" value="DMFA2_C"/>
    <property type="match status" value="1"/>
</dbReference>
<proteinExistence type="predicted"/>
<name>A0A1G4WXT7_9MYCO</name>
<dbReference type="AlphaFoldDB" id="A0A1G4WXT7"/>
<organism evidence="2 3">
    <name type="scientific">Mycolicibacterium fluoranthenivorans</name>
    <dbReference type="NCBI Taxonomy" id="258505"/>
    <lineage>
        <taxon>Bacteria</taxon>
        <taxon>Bacillati</taxon>
        <taxon>Actinomycetota</taxon>
        <taxon>Actinomycetes</taxon>
        <taxon>Mycobacteriales</taxon>
        <taxon>Mycobacteriaceae</taxon>
        <taxon>Mycolicibacterium</taxon>
    </lineage>
</organism>
<accession>A0A1G4WXT7</accession>
<reference evidence="3" key="1">
    <citation type="submission" date="2016-10" db="EMBL/GenBank/DDBJ databases">
        <authorList>
            <person name="Varghese N."/>
            <person name="Submissions S."/>
        </authorList>
    </citation>
    <scope>NUCLEOTIDE SEQUENCE [LARGE SCALE GENOMIC DNA]</scope>
    <source>
        <strain evidence="3">UNC267MFSha1.1M11</strain>
    </source>
</reference>
<evidence type="ECO:0000259" key="1">
    <source>
        <dbReference type="Pfam" id="PF20254"/>
    </source>
</evidence>
<dbReference type="Pfam" id="PF13385">
    <property type="entry name" value="Laminin_G_3"/>
    <property type="match status" value="1"/>
</dbReference>
<sequence length="729" mass="78725">MSMPIVGYTDRLTVEPGQTVDFKISCTKTDFSASLVRLIHGDGNPAGPGFKAQHIPSSIDGDHLGRPQVLRAGSYVRIPHRAGLTPAAGFSIHLWIWLSASVGGSQTLLSQGVVGTGGYTVRLEAGRIAARVGDHVVTVSSPILPRRWYSVAAVFDSAADEVRLDVVPRAINRSPRHDRASSSIGLPAPGVADILIGAEQFSGGLIGNFYNGKIDAPRIYPTALNDAVLEGIRQDTSNQAEGSPLAAWDFAADISNWTVTDAIGGFHGHTVNKPMRGATGHNWDGSETSWAHAPAQYGAIHFHDDDLADAGWETTFQWTVPDDLPSAVYAAHVTAGDAEDYVPIFVRPRRGRPTAKIALLIPTFSYLAYANEQLLNNPLLLDKGDYPSQIQDRYIVENRLLSLYDVHSDGSGVCYSSQLRPLVNMRPKCNMAWLDGGKGAPHQFNADLHIVDWLHENGYEADIYTDEDLHRGGKALLAPYKAVLTGSHHEYWSGEMLDAAQRYLQDGGHLLSLCGNGMYWVTQLDPETGTSVEIRRRGPATRMWEPEPGEAHLSSTGELGGTWRFRGRGPQSWVGAGYTAETAGHGRPFRRTERSHDEDVAFIFNGVEGDLIGDFPCLVNSYGAAGFEFDRADPALGTPPETIILATADGFDDGAQGAIDDVLLSDSSQGGTQSPLVRADMTFLRYPAGGAVFSVSSIAWAGCLSYNGYDNNVSHITRNVLDAFVSDGI</sequence>
<feature type="domain" description="N,N-dimethylformamidase beta subunit-like C-terminal" evidence="1">
    <location>
        <begin position="277"/>
        <end position="711"/>
    </location>
</feature>
<dbReference type="InterPro" id="IPR046540">
    <property type="entry name" value="DMFA2_C"/>
</dbReference>
<dbReference type="STRING" id="1502745.SAMN02799620_05302"/>
<dbReference type="InterPro" id="IPR029062">
    <property type="entry name" value="Class_I_gatase-like"/>
</dbReference>